<dbReference type="Pfam" id="PF14780">
    <property type="entry name" value="NEPRO_N"/>
    <property type="match status" value="1"/>
</dbReference>
<keyword evidence="3" id="KW-1185">Reference proteome</keyword>
<gene>
    <name evidence="2" type="ORF">VOLCADRAFT_119586</name>
</gene>
<dbReference type="KEGG" id="vcn:VOLCADRAFT_119586"/>
<dbReference type="AlphaFoldDB" id="D8UEG6"/>
<organism evidence="3">
    <name type="scientific">Volvox carteri f. nagariensis</name>
    <dbReference type="NCBI Taxonomy" id="3068"/>
    <lineage>
        <taxon>Eukaryota</taxon>
        <taxon>Viridiplantae</taxon>
        <taxon>Chlorophyta</taxon>
        <taxon>core chlorophytes</taxon>
        <taxon>Chlorophyceae</taxon>
        <taxon>CS clade</taxon>
        <taxon>Chlamydomonadales</taxon>
        <taxon>Volvocaceae</taxon>
        <taxon>Volvox</taxon>
    </lineage>
</organism>
<dbReference type="eggNOG" id="ENOG502RRFN">
    <property type="taxonomic scope" value="Eukaryota"/>
</dbReference>
<feature type="non-terminal residue" evidence="2">
    <location>
        <position position="228"/>
    </location>
</feature>
<dbReference type="STRING" id="3068.D8UEG6"/>
<dbReference type="EMBL" id="GL378389">
    <property type="protein sequence ID" value="EFJ41840.1"/>
    <property type="molecule type" value="Genomic_DNA"/>
</dbReference>
<feature type="domain" description="Nucleolus and neural progenitor protein-like N-terminal" evidence="1">
    <location>
        <begin position="41"/>
        <end position="105"/>
    </location>
</feature>
<sequence>MAASGAPEDRAWALPAPLRRTIQLSCYGDLRQHFRQANIPVLKACLQAPSLWSEVAMFEKLLYKNIHQHRVAHFMRYLKEVRRTLTQLRELRLEGLVDDLYYMLQLGAAVPAAAGGLAAAGGGKADARTAAASGSVGGRMSFRLPCKEAAAAVLKQLIAGSSLIMGVQPVLHLAAAHLASQLALSFFVPLATTATAMLARIKASAYICVLSLQLLLDCVRTYNAIADL</sequence>
<evidence type="ECO:0000259" key="1">
    <source>
        <dbReference type="Pfam" id="PF14780"/>
    </source>
</evidence>
<evidence type="ECO:0000313" key="3">
    <source>
        <dbReference type="Proteomes" id="UP000001058"/>
    </source>
</evidence>
<dbReference type="OrthoDB" id="114080at2759"/>
<dbReference type="InParanoid" id="D8UEG6"/>
<dbReference type="PANTHER" id="PTHR34786:SF1">
    <property type="entry name" value="OS09G0504900 PROTEIN"/>
    <property type="match status" value="1"/>
</dbReference>
<accession>D8UEG6</accession>
<proteinExistence type="predicted"/>
<dbReference type="RefSeq" id="XP_002957038.1">
    <property type="nucleotide sequence ID" value="XM_002956992.1"/>
</dbReference>
<dbReference type="PANTHER" id="PTHR34786">
    <property type="entry name" value="OS09G0504900 PROTEIN"/>
    <property type="match status" value="1"/>
</dbReference>
<evidence type="ECO:0000313" key="2">
    <source>
        <dbReference type="EMBL" id="EFJ41840.1"/>
    </source>
</evidence>
<protein>
    <recommendedName>
        <fullName evidence="1">Nucleolus and neural progenitor protein-like N-terminal domain-containing protein</fullName>
    </recommendedName>
</protein>
<dbReference type="Proteomes" id="UP000001058">
    <property type="component" value="Unassembled WGS sequence"/>
</dbReference>
<name>D8UEG6_VOLCA</name>
<dbReference type="InterPro" id="IPR027951">
    <property type="entry name" value="Nepro_N"/>
</dbReference>
<dbReference type="GeneID" id="9622848"/>
<reference evidence="2 3" key="1">
    <citation type="journal article" date="2010" name="Science">
        <title>Genomic analysis of organismal complexity in the multicellular green alga Volvox carteri.</title>
        <authorList>
            <person name="Prochnik S.E."/>
            <person name="Umen J."/>
            <person name="Nedelcu A.M."/>
            <person name="Hallmann A."/>
            <person name="Miller S.M."/>
            <person name="Nishii I."/>
            <person name="Ferris P."/>
            <person name="Kuo A."/>
            <person name="Mitros T."/>
            <person name="Fritz-Laylin L.K."/>
            <person name="Hellsten U."/>
            <person name="Chapman J."/>
            <person name="Simakov O."/>
            <person name="Rensing S.A."/>
            <person name="Terry A."/>
            <person name="Pangilinan J."/>
            <person name="Kapitonov V."/>
            <person name="Jurka J."/>
            <person name="Salamov A."/>
            <person name="Shapiro H."/>
            <person name="Schmutz J."/>
            <person name="Grimwood J."/>
            <person name="Lindquist E."/>
            <person name="Lucas S."/>
            <person name="Grigoriev I.V."/>
            <person name="Schmitt R."/>
            <person name="Kirk D."/>
            <person name="Rokhsar D.S."/>
        </authorList>
    </citation>
    <scope>NUCLEOTIDE SEQUENCE [LARGE SCALE GENOMIC DNA]</scope>
    <source>
        <strain evidence="3">f. Nagariensis / Eve</strain>
    </source>
</reference>